<sequence length="186" mass="22173">MITPLEEEITKIKIEFYTSQPKKMFIKKAQKEECSEYVIQKISLEQLLQNTMYVIKNTNYIFIDYPLFKQYISVTYYDKFIQHMSQTIRNVIMEYGTYEMHINLLSFSVSAVEKYYVIIQTFYEMCNQHENMFLTQLSCIHIYNTPMMIHVIKAMLSKLNIESIRGKAIFYTKEESPELLSKLVGL</sequence>
<evidence type="ECO:0008006" key="2">
    <source>
        <dbReference type="Google" id="ProtNLM"/>
    </source>
</evidence>
<name>A0A6C0ICI5_9ZZZZ</name>
<dbReference type="AlphaFoldDB" id="A0A6C0ICI5"/>
<protein>
    <recommendedName>
        <fullName evidence="2">CRAL-TRIO domain-containing protein</fullName>
    </recommendedName>
</protein>
<organism evidence="1">
    <name type="scientific">viral metagenome</name>
    <dbReference type="NCBI Taxonomy" id="1070528"/>
    <lineage>
        <taxon>unclassified sequences</taxon>
        <taxon>metagenomes</taxon>
        <taxon>organismal metagenomes</taxon>
    </lineage>
</organism>
<accession>A0A6C0ICI5</accession>
<evidence type="ECO:0000313" key="1">
    <source>
        <dbReference type="EMBL" id="QHT90459.1"/>
    </source>
</evidence>
<dbReference type="EMBL" id="MN740154">
    <property type="protein sequence ID" value="QHT90459.1"/>
    <property type="molecule type" value="Genomic_DNA"/>
</dbReference>
<proteinExistence type="predicted"/>
<reference evidence="1" key="1">
    <citation type="journal article" date="2020" name="Nature">
        <title>Giant virus diversity and host interactions through global metagenomics.</title>
        <authorList>
            <person name="Schulz F."/>
            <person name="Roux S."/>
            <person name="Paez-Espino D."/>
            <person name="Jungbluth S."/>
            <person name="Walsh D.A."/>
            <person name="Denef V.J."/>
            <person name="McMahon K.D."/>
            <person name="Konstantinidis K.T."/>
            <person name="Eloe-Fadrosh E.A."/>
            <person name="Kyrpides N.C."/>
            <person name="Woyke T."/>
        </authorList>
    </citation>
    <scope>NUCLEOTIDE SEQUENCE</scope>
    <source>
        <strain evidence="1">GVMAG-M-3300023184-68</strain>
    </source>
</reference>